<evidence type="ECO:0000313" key="1">
    <source>
        <dbReference type="EMBL" id="WPY00483.1"/>
    </source>
</evidence>
<proteinExistence type="predicted"/>
<evidence type="ECO:0000313" key="2">
    <source>
        <dbReference type="Proteomes" id="UP001326613"/>
    </source>
</evidence>
<dbReference type="Proteomes" id="UP001326613">
    <property type="component" value="Chromosome"/>
</dbReference>
<evidence type="ECO:0008006" key="3">
    <source>
        <dbReference type="Google" id="ProtNLM"/>
    </source>
</evidence>
<accession>A0ABZ0UR17</accession>
<protein>
    <recommendedName>
        <fullName evidence="3">Lipoprotein</fullName>
    </recommendedName>
</protein>
<keyword evidence="2" id="KW-1185">Reference proteome</keyword>
<gene>
    <name evidence="1" type="ORF">Trichorick_00361</name>
</gene>
<reference evidence="1 2" key="1">
    <citation type="submission" date="2022-10" db="EMBL/GenBank/DDBJ databases">
        <title>Host association and intracellularity evolved multiple times independently in the Rickettsiales.</title>
        <authorList>
            <person name="Castelli M."/>
            <person name="Nardi T."/>
            <person name="Gammuto L."/>
            <person name="Bellinzona G."/>
            <person name="Sabaneyeva E."/>
            <person name="Potekhin A."/>
            <person name="Serra V."/>
            <person name="Petroni G."/>
            <person name="Sassera D."/>
        </authorList>
    </citation>
    <scope>NUCLEOTIDE SEQUENCE [LARGE SCALE GENOMIC DNA]</scope>
    <source>
        <strain evidence="1 2">Kr 154-4</strain>
    </source>
</reference>
<name>A0ABZ0UR17_9RICK</name>
<sequence length="123" mass="13954">MCSVFLTSCDRQAKTYHSVLDCKEDYSMIICDTAYTKAVNKDYDKIPTTVEQCQQQYEQCEMWLNGYAPVMKGFTVSLPDDGYPVYEQKSKRRWWSGGGWGGSWWGAKPRSGGFGKHGFSFGG</sequence>
<dbReference type="EMBL" id="CP112932">
    <property type="protein sequence ID" value="WPY00483.1"/>
    <property type="molecule type" value="Genomic_DNA"/>
</dbReference>
<organism evidence="1 2">
    <name type="scientific">Candidatus Trichorickettsia mobilis</name>
    <dbReference type="NCBI Taxonomy" id="1346319"/>
    <lineage>
        <taxon>Bacteria</taxon>
        <taxon>Pseudomonadati</taxon>
        <taxon>Pseudomonadota</taxon>
        <taxon>Alphaproteobacteria</taxon>
        <taxon>Rickettsiales</taxon>
        <taxon>Rickettsiaceae</taxon>
        <taxon>Rickettsieae</taxon>
        <taxon>Candidatus Trichorickettsia</taxon>
    </lineage>
</organism>